<evidence type="ECO:0000313" key="2">
    <source>
        <dbReference type="EMBL" id="GAA0253755.1"/>
    </source>
</evidence>
<evidence type="ECO:0000256" key="1">
    <source>
        <dbReference type="SAM" id="MobiDB-lite"/>
    </source>
</evidence>
<dbReference type="GO" id="GO:0008168">
    <property type="term" value="F:methyltransferase activity"/>
    <property type="evidence" value="ECO:0007669"/>
    <property type="project" value="UniProtKB-KW"/>
</dbReference>
<dbReference type="PIRSF" id="PIRSF017393">
    <property type="entry name" value="MTase_SAV2177"/>
    <property type="match status" value="1"/>
</dbReference>
<comment type="caution">
    <text evidence="2">The sequence shown here is derived from an EMBL/GenBank/DDBJ whole genome shotgun (WGS) entry which is preliminary data.</text>
</comment>
<keyword evidence="3" id="KW-1185">Reference proteome</keyword>
<evidence type="ECO:0000313" key="3">
    <source>
        <dbReference type="Proteomes" id="UP001500967"/>
    </source>
</evidence>
<accession>A0ABP3E9H0</accession>
<dbReference type="InterPro" id="IPR006764">
    <property type="entry name" value="SAM_dep_MeTrfase_SAV2177_type"/>
</dbReference>
<protein>
    <submittedName>
        <fullName evidence="2">SAM-dependent methyltransferase</fullName>
    </submittedName>
</protein>
<name>A0ABP3E9H0_9ACTN</name>
<reference evidence="3" key="1">
    <citation type="journal article" date="2019" name="Int. J. Syst. Evol. Microbiol.">
        <title>The Global Catalogue of Microorganisms (GCM) 10K type strain sequencing project: providing services to taxonomists for standard genome sequencing and annotation.</title>
        <authorList>
            <consortium name="The Broad Institute Genomics Platform"/>
            <consortium name="The Broad Institute Genome Sequencing Center for Infectious Disease"/>
            <person name="Wu L."/>
            <person name="Ma J."/>
        </authorList>
    </citation>
    <scope>NUCLEOTIDE SEQUENCE [LARGE SCALE GENOMIC DNA]</scope>
    <source>
        <strain evidence="3">JCM 10425</strain>
    </source>
</reference>
<dbReference type="Pfam" id="PF04672">
    <property type="entry name" value="Methyltransf_19"/>
    <property type="match status" value="1"/>
</dbReference>
<dbReference type="Gene3D" id="3.40.50.150">
    <property type="entry name" value="Vaccinia Virus protein VP39"/>
    <property type="match status" value="1"/>
</dbReference>
<proteinExistence type="predicted"/>
<dbReference type="Proteomes" id="UP001500967">
    <property type="component" value="Unassembled WGS sequence"/>
</dbReference>
<organism evidence="2 3">
    <name type="scientific">Cryptosporangium japonicum</name>
    <dbReference type="NCBI Taxonomy" id="80872"/>
    <lineage>
        <taxon>Bacteria</taxon>
        <taxon>Bacillati</taxon>
        <taxon>Actinomycetota</taxon>
        <taxon>Actinomycetes</taxon>
        <taxon>Cryptosporangiales</taxon>
        <taxon>Cryptosporangiaceae</taxon>
        <taxon>Cryptosporangium</taxon>
    </lineage>
</organism>
<dbReference type="EMBL" id="BAAAGX010000016">
    <property type="protein sequence ID" value="GAA0253755.1"/>
    <property type="molecule type" value="Genomic_DNA"/>
</dbReference>
<feature type="region of interest" description="Disordered" evidence="1">
    <location>
        <begin position="248"/>
        <end position="272"/>
    </location>
</feature>
<feature type="compositionally biased region" description="Basic and acidic residues" evidence="1">
    <location>
        <begin position="248"/>
        <end position="260"/>
    </location>
</feature>
<keyword evidence="2" id="KW-0808">Transferase</keyword>
<dbReference type="RefSeq" id="WP_344650727.1">
    <property type="nucleotide sequence ID" value="NZ_BAAAGX010000016.1"/>
</dbReference>
<dbReference type="InterPro" id="IPR029063">
    <property type="entry name" value="SAM-dependent_MTases_sf"/>
</dbReference>
<dbReference type="GO" id="GO:0032259">
    <property type="term" value="P:methylation"/>
    <property type="evidence" value="ECO:0007669"/>
    <property type="project" value="UniProtKB-KW"/>
</dbReference>
<dbReference type="SUPFAM" id="SSF53335">
    <property type="entry name" value="S-adenosyl-L-methionine-dependent methyltransferases"/>
    <property type="match status" value="1"/>
</dbReference>
<gene>
    <name evidence="2" type="ORF">GCM10009539_43690</name>
</gene>
<sequence>MDANSGNRTPSALDTGVPHPARVYDALLGGRDNFAADRRVADAMRANPAAEIGALANRDFLRRAVTFLAGEAGIDQFLDVGTGLPTSPNVHEVAQALTPSARVVYVDNDPIVLAHARALLSSSPEGSTGYVDADVRNPLTILAAARETLDFDRPIGLLLLAVGHFLDDEHDPYGALGTLLAALPAGSYLVMSHLTAEFLPDETARTVAMYRAQGMVLRPRRREEIARFFDGLELAEPGVVLVQRWRPGPDDRISAEEPGERAPVYGAVARKP</sequence>
<keyword evidence="2" id="KW-0489">Methyltransferase</keyword>